<comment type="caution">
    <text evidence="6">The sequence shown here is derived from an EMBL/GenBank/DDBJ whole genome shotgun (WGS) entry which is preliminary data.</text>
</comment>
<name>A0AAE2RF33_AGRVI</name>
<dbReference type="EMBL" id="JACXXJ020000005">
    <property type="protein sequence ID" value="MBF2715455.1"/>
    <property type="molecule type" value="Genomic_DNA"/>
</dbReference>
<dbReference type="PROSITE" id="PS51462">
    <property type="entry name" value="NUDIX"/>
    <property type="match status" value="1"/>
</dbReference>
<gene>
    <name evidence="6" type="ORF">IEI95_014645</name>
</gene>
<evidence type="ECO:0000313" key="7">
    <source>
        <dbReference type="Proteomes" id="UP000655037"/>
    </source>
</evidence>
<evidence type="ECO:0000256" key="4">
    <source>
        <dbReference type="RuleBase" id="RU003476"/>
    </source>
</evidence>
<proteinExistence type="inferred from homology"/>
<dbReference type="PANTHER" id="PTHR43046:SF12">
    <property type="entry name" value="GDP-MANNOSE MANNOSYL HYDROLASE"/>
    <property type="match status" value="1"/>
</dbReference>
<dbReference type="Gene3D" id="3.90.79.10">
    <property type="entry name" value="Nucleoside Triphosphate Pyrophosphohydrolase"/>
    <property type="match status" value="1"/>
</dbReference>
<organism evidence="6 7">
    <name type="scientific">Agrobacterium vitis</name>
    <name type="common">Rhizobium vitis</name>
    <dbReference type="NCBI Taxonomy" id="373"/>
    <lineage>
        <taxon>Bacteria</taxon>
        <taxon>Pseudomonadati</taxon>
        <taxon>Pseudomonadota</taxon>
        <taxon>Alphaproteobacteria</taxon>
        <taxon>Hyphomicrobiales</taxon>
        <taxon>Rhizobiaceae</taxon>
        <taxon>Rhizobium/Agrobacterium group</taxon>
        <taxon>Agrobacterium</taxon>
    </lineage>
</organism>
<dbReference type="AlphaFoldDB" id="A0AAE2RF33"/>
<evidence type="ECO:0000313" key="6">
    <source>
        <dbReference type="EMBL" id="MBF2715455.1"/>
    </source>
</evidence>
<dbReference type="InterPro" id="IPR000086">
    <property type="entry name" value="NUDIX_hydrolase_dom"/>
</dbReference>
<dbReference type="InterPro" id="IPR020084">
    <property type="entry name" value="NUDIX_hydrolase_CS"/>
</dbReference>
<reference evidence="6" key="1">
    <citation type="submission" date="2020-11" db="EMBL/GenBank/DDBJ databases">
        <title>Agrobacterium vitis strain K377 genome.</title>
        <authorList>
            <person name="Xi H."/>
        </authorList>
    </citation>
    <scope>NUCLEOTIDE SEQUENCE</scope>
    <source>
        <strain evidence="6">K377</strain>
    </source>
</reference>
<evidence type="ECO:0000256" key="3">
    <source>
        <dbReference type="ARBA" id="ARBA00022842"/>
    </source>
</evidence>
<dbReference type="GO" id="GO:0016787">
    <property type="term" value="F:hydrolase activity"/>
    <property type="evidence" value="ECO:0007669"/>
    <property type="project" value="UniProtKB-KW"/>
</dbReference>
<evidence type="ECO:0000259" key="5">
    <source>
        <dbReference type="PROSITE" id="PS51462"/>
    </source>
</evidence>
<dbReference type="PANTHER" id="PTHR43046">
    <property type="entry name" value="GDP-MANNOSE MANNOSYL HYDROLASE"/>
    <property type="match status" value="1"/>
</dbReference>
<dbReference type="InterPro" id="IPR020476">
    <property type="entry name" value="Nudix_hydrolase"/>
</dbReference>
<feature type="domain" description="Nudix hydrolase" evidence="5">
    <location>
        <begin position="4"/>
        <end position="146"/>
    </location>
</feature>
<dbReference type="Proteomes" id="UP000655037">
    <property type="component" value="Unassembled WGS sequence"/>
</dbReference>
<protein>
    <submittedName>
        <fullName evidence="6">NUDIX domain-containing protein</fullName>
    </submittedName>
</protein>
<accession>A0AAE2RF33</accession>
<dbReference type="RefSeq" id="WP_156536660.1">
    <property type="nucleotide sequence ID" value="NZ_JACXXJ020000005.1"/>
</dbReference>
<comment type="cofactor">
    <cofactor evidence="1">
        <name>Mg(2+)</name>
        <dbReference type="ChEBI" id="CHEBI:18420"/>
    </cofactor>
</comment>
<dbReference type="PROSITE" id="PS00893">
    <property type="entry name" value="NUDIX_BOX"/>
    <property type="match status" value="1"/>
</dbReference>
<keyword evidence="3" id="KW-0460">Magnesium</keyword>
<evidence type="ECO:0000256" key="1">
    <source>
        <dbReference type="ARBA" id="ARBA00001946"/>
    </source>
</evidence>
<dbReference type="PRINTS" id="PR00502">
    <property type="entry name" value="NUDIXFAMILY"/>
</dbReference>
<dbReference type="SUPFAM" id="SSF55811">
    <property type="entry name" value="Nudix"/>
    <property type="match status" value="1"/>
</dbReference>
<keyword evidence="2 4" id="KW-0378">Hydrolase</keyword>
<evidence type="ECO:0000256" key="2">
    <source>
        <dbReference type="ARBA" id="ARBA00022801"/>
    </source>
</evidence>
<dbReference type="Pfam" id="PF00293">
    <property type="entry name" value="NUDIX"/>
    <property type="match status" value="1"/>
</dbReference>
<sequence length="162" mass="18679">MAGHSPSRVRVILLSPLERLLLIRYRNTDRSGVDNPCWTTTGGGIEPGETIIEAALREITEETGLVDVRFGPVVWYGEDSRRSGDWGITFKEHFIVAHSTSESLSNVQWTRHEHNQILEMRWWSIQEIENSSDVIYPIDLHRFMKPIFDGDYPIKLFEIPSI</sequence>
<dbReference type="InterPro" id="IPR015797">
    <property type="entry name" value="NUDIX_hydrolase-like_dom_sf"/>
</dbReference>
<comment type="similarity">
    <text evidence="4">Belongs to the Nudix hydrolase family.</text>
</comment>